<dbReference type="EMBL" id="UINC01002088">
    <property type="protein sequence ID" value="SUZ92768.1"/>
    <property type="molecule type" value="Genomic_DNA"/>
</dbReference>
<gene>
    <name evidence="1" type="ORF">METZ01_LOCUS45622</name>
</gene>
<accession>A0A381RP83</accession>
<organism evidence="1">
    <name type="scientific">marine metagenome</name>
    <dbReference type="NCBI Taxonomy" id="408172"/>
    <lineage>
        <taxon>unclassified sequences</taxon>
        <taxon>metagenomes</taxon>
        <taxon>ecological metagenomes</taxon>
    </lineage>
</organism>
<proteinExistence type="predicted"/>
<name>A0A381RP83_9ZZZZ</name>
<evidence type="ECO:0000313" key="1">
    <source>
        <dbReference type="EMBL" id="SUZ92768.1"/>
    </source>
</evidence>
<sequence length="149" mass="16628">MAHFAKLGSNSKVIQVLTLNNGDMLNADGVEDETVGQQYLERHNNWPAQMWIQTSYNTRGGKHSSGDDSKALRGNYAGIGYIWDEDNNLFYGKKPYASWVLNTTTASWHSPIGDAPALTDEQKADTSNMYSYSWNEEGQSWDLVTTPTA</sequence>
<reference evidence="1" key="1">
    <citation type="submission" date="2018-05" db="EMBL/GenBank/DDBJ databases">
        <authorList>
            <person name="Lanie J.A."/>
            <person name="Ng W.-L."/>
            <person name="Kazmierczak K.M."/>
            <person name="Andrzejewski T.M."/>
            <person name="Davidsen T.M."/>
            <person name="Wayne K.J."/>
            <person name="Tettelin H."/>
            <person name="Glass J.I."/>
            <person name="Rusch D."/>
            <person name="Podicherti R."/>
            <person name="Tsui H.-C.T."/>
            <person name="Winkler M.E."/>
        </authorList>
    </citation>
    <scope>NUCLEOTIDE SEQUENCE</scope>
</reference>
<protein>
    <submittedName>
        <fullName evidence="1">Uncharacterized protein</fullName>
    </submittedName>
</protein>
<dbReference type="AlphaFoldDB" id="A0A381RP83"/>